<protein>
    <submittedName>
        <fullName evidence="1">Uncharacterized protein</fullName>
    </submittedName>
</protein>
<comment type="caution">
    <text evidence="1">The sequence shown here is derived from an EMBL/GenBank/DDBJ whole genome shotgun (WGS) entry which is preliminary data.</text>
</comment>
<dbReference type="Proteomes" id="UP001232148">
    <property type="component" value="Unassembled WGS sequence"/>
</dbReference>
<evidence type="ECO:0000313" key="2">
    <source>
        <dbReference type="Proteomes" id="UP001232148"/>
    </source>
</evidence>
<accession>A0AAD9H5B4</accession>
<sequence>MSAPTAPALNLEIDSTQSSLVPALSDEMKRDLALIGFHRLTLGKNDFSISDAAIEFKTAPGHMEATYVGHYSWLASWFPYNPAHVTIYFISSTESQSFSIPEAILVQNFEYFQVALKIKPSGLEWKEQAEREFKLQRNEAGAFGLIISFLLTGAFPQHPDPKVQPAHGMIDDFITAIRLSDYTGLRCHDRFVHAICLRVRQLLLEDRKALHPVHIGKLYNLAASYPQHLQELAKVFAQAAVKPWMHCWMAKSNKLGTVSRSVAYDELCGTNPDDWRLVVKHYIHLIDNNDKFAVDVAKQVRKTMEESKRLNSIASATQDGANKTIHKLPEHVDYVTYRDPLVPCAGGVKTQLFTI</sequence>
<dbReference type="AlphaFoldDB" id="A0AAD9H5B4"/>
<gene>
    <name evidence="1" type="ORF">LX32DRAFT_232359</name>
</gene>
<dbReference type="EMBL" id="MU843082">
    <property type="protein sequence ID" value="KAK2021744.1"/>
    <property type="molecule type" value="Genomic_DNA"/>
</dbReference>
<proteinExistence type="predicted"/>
<reference evidence="1" key="1">
    <citation type="submission" date="2021-06" db="EMBL/GenBank/DDBJ databases">
        <title>Comparative genomics, transcriptomics and evolutionary studies reveal genomic signatures of adaptation to plant cell wall in hemibiotrophic fungi.</title>
        <authorList>
            <consortium name="DOE Joint Genome Institute"/>
            <person name="Baroncelli R."/>
            <person name="Diaz J.F."/>
            <person name="Benocci T."/>
            <person name="Peng M."/>
            <person name="Battaglia E."/>
            <person name="Haridas S."/>
            <person name="Andreopoulos W."/>
            <person name="Labutti K."/>
            <person name="Pangilinan J."/>
            <person name="Floch G.L."/>
            <person name="Makela M.R."/>
            <person name="Henrissat B."/>
            <person name="Grigoriev I.V."/>
            <person name="Crouch J.A."/>
            <person name="De Vries R.P."/>
            <person name="Sukno S.A."/>
            <person name="Thon M.R."/>
        </authorList>
    </citation>
    <scope>NUCLEOTIDE SEQUENCE</scope>
    <source>
        <strain evidence="1">MAFF235873</strain>
    </source>
</reference>
<keyword evidence="2" id="KW-1185">Reference proteome</keyword>
<name>A0AAD9H5B4_9PEZI</name>
<organism evidence="1 2">
    <name type="scientific">Colletotrichum zoysiae</name>
    <dbReference type="NCBI Taxonomy" id="1216348"/>
    <lineage>
        <taxon>Eukaryota</taxon>
        <taxon>Fungi</taxon>
        <taxon>Dikarya</taxon>
        <taxon>Ascomycota</taxon>
        <taxon>Pezizomycotina</taxon>
        <taxon>Sordariomycetes</taxon>
        <taxon>Hypocreomycetidae</taxon>
        <taxon>Glomerellales</taxon>
        <taxon>Glomerellaceae</taxon>
        <taxon>Colletotrichum</taxon>
        <taxon>Colletotrichum graminicola species complex</taxon>
    </lineage>
</organism>
<evidence type="ECO:0000313" key="1">
    <source>
        <dbReference type="EMBL" id="KAK2021744.1"/>
    </source>
</evidence>